<dbReference type="AlphaFoldDB" id="A0A068RND9"/>
<keyword evidence="3" id="KW-1185">Reference proteome</keyword>
<feature type="compositionally biased region" description="Basic residues" evidence="1">
    <location>
        <begin position="49"/>
        <end position="70"/>
    </location>
</feature>
<organism evidence="2 3">
    <name type="scientific">Lichtheimia corymbifera JMRC:FSU:9682</name>
    <dbReference type="NCBI Taxonomy" id="1263082"/>
    <lineage>
        <taxon>Eukaryota</taxon>
        <taxon>Fungi</taxon>
        <taxon>Fungi incertae sedis</taxon>
        <taxon>Mucoromycota</taxon>
        <taxon>Mucoromycotina</taxon>
        <taxon>Mucoromycetes</taxon>
        <taxon>Mucorales</taxon>
        <taxon>Lichtheimiaceae</taxon>
        <taxon>Lichtheimia</taxon>
    </lineage>
</organism>
<dbReference type="Proteomes" id="UP000027586">
    <property type="component" value="Unassembled WGS sequence"/>
</dbReference>
<gene>
    <name evidence="2" type="ORF">LCOR_02786.1</name>
</gene>
<feature type="region of interest" description="Disordered" evidence="1">
    <location>
        <begin position="44"/>
        <end position="92"/>
    </location>
</feature>
<accession>A0A068RND9</accession>
<evidence type="ECO:0000256" key="1">
    <source>
        <dbReference type="SAM" id="MobiDB-lite"/>
    </source>
</evidence>
<sequence length="173" mass="19957">MGYYGLYNLIHSQCYHPSHGPSWNAEVARNPKVLAVLEKLKADQEPNRISKKRGRPLGAKDKKKRIRYGSKKSTFGEKPKNPRREQVRLPDEKHGYECNDAEICSFTSCSSNNPLNLPAIWYPSFDYEQARYPSSIRVLALPTTTSATQHHYHPKYPSNNAFLCHPILRPQYR</sequence>
<dbReference type="VEuPathDB" id="FungiDB:LCOR_02786.1"/>
<name>A0A068RND9_9FUNG</name>
<comment type="caution">
    <text evidence="2">The sequence shown here is derived from an EMBL/GenBank/DDBJ whole genome shotgun (WGS) entry which is preliminary data.</text>
</comment>
<evidence type="ECO:0000313" key="2">
    <source>
        <dbReference type="EMBL" id="CDH51137.1"/>
    </source>
</evidence>
<proteinExistence type="predicted"/>
<dbReference type="EMBL" id="CBTN010000008">
    <property type="protein sequence ID" value="CDH51137.1"/>
    <property type="molecule type" value="Genomic_DNA"/>
</dbReference>
<protein>
    <submittedName>
        <fullName evidence="2">Uncharacterized protein</fullName>
    </submittedName>
</protein>
<evidence type="ECO:0000313" key="3">
    <source>
        <dbReference type="Proteomes" id="UP000027586"/>
    </source>
</evidence>
<feature type="compositionally biased region" description="Basic and acidic residues" evidence="1">
    <location>
        <begin position="74"/>
        <end position="92"/>
    </location>
</feature>
<reference evidence="2" key="1">
    <citation type="submission" date="2013-08" db="EMBL/GenBank/DDBJ databases">
        <title>Gene expansion shapes genome architecture in the human pathogen Lichtheimia corymbifera: an evolutionary genomics analysis in the ancient terrestrial Mucorales (Mucoromycotina).</title>
        <authorList>
            <person name="Schwartze V.U."/>
            <person name="Winter S."/>
            <person name="Shelest E."/>
            <person name="Marcet-Houben M."/>
            <person name="Horn F."/>
            <person name="Wehner S."/>
            <person name="Hoffmann K."/>
            <person name="Riege K."/>
            <person name="Sammeth M."/>
            <person name="Nowrousian M."/>
            <person name="Valiante V."/>
            <person name="Linde J."/>
            <person name="Jacobsen I.D."/>
            <person name="Marz M."/>
            <person name="Brakhage A.A."/>
            <person name="Gabaldon T."/>
            <person name="Bocker S."/>
            <person name="Voigt K."/>
        </authorList>
    </citation>
    <scope>NUCLEOTIDE SEQUENCE [LARGE SCALE GENOMIC DNA]</scope>
    <source>
        <strain evidence="2">FSU 9682</strain>
    </source>
</reference>